<evidence type="ECO:0000256" key="1">
    <source>
        <dbReference type="ARBA" id="ARBA00007409"/>
    </source>
</evidence>
<dbReference type="PROSITE" id="PS50404">
    <property type="entry name" value="GST_NTER"/>
    <property type="match status" value="1"/>
</dbReference>
<gene>
    <name evidence="8" type="primary">GTT1_2</name>
    <name evidence="8" type="ORF">H2200_004534</name>
</gene>
<evidence type="ECO:0000256" key="2">
    <source>
        <dbReference type="ARBA" id="ARBA00012452"/>
    </source>
</evidence>
<dbReference type="InterPro" id="IPR036282">
    <property type="entry name" value="Glutathione-S-Trfase_C_sf"/>
</dbReference>
<dbReference type="PANTHER" id="PTHR44051:SF9">
    <property type="entry name" value="GLUTATHIONE S-TRANSFERASE 1"/>
    <property type="match status" value="1"/>
</dbReference>
<dbReference type="Pfam" id="PF02798">
    <property type="entry name" value="GST_N"/>
    <property type="match status" value="1"/>
</dbReference>
<dbReference type="SFLD" id="SFLDS00019">
    <property type="entry name" value="Glutathione_Transferase_(cytos"/>
    <property type="match status" value="1"/>
</dbReference>
<dbReference type="InterPro" id="IPR004046">
    <property type="entry name" value="GST_C"/>
</dbReference>
<feature type="domain" description="GST N-terminal" evidence="6">
    <location>
        <begin position="11"/>
        <end position="98"/>
    </location>
</feature>
<evidence type="ECO:0000259" key="7">
    <source>
        <dbReference type="PROSITE" id="PS50405"/>
    </source>
</evidence>
<evidence type="ECO:0000259" key="6">
    <source>
        <dbReference type="PROSITE" id="PS50404"/>
    </source>
</evidence>
<evidence type="ECO:0000256" key="3">
    <source>
        <dbReference type="ARBA" id="ARBA00022679"/>
    </source>
</evidence>
<dbReference type="InterPro" id="IPR036249">
    <property type="entry name" value="Thioredoxin-like_sf"/>
</dbReference>
<accession>A0AA38XDH4</accession>
<dbReference type="Gene3D" id="3.40.30.10">
    <property type="entry name" value="Glutaredoxin"/>
    <property type="match status" value="1"/>
</dbReference>
<sequence length="253" mass="28286">MATLSGDHQQGAKITVHWLESSRAQRILILLEELGLQYEIKPYKRDKDGLAPPELAQVHPLGKSPVVTITSPLQDQPLVLAETGAIIEYLTERWGPQLIPKRASIESPGESNLRNRYFMHYVEGSLMSLLTVAAVMQNIKNAPVPFFIKPITKAITGKIGESYLEPNFKSHFEFLEQQLKSAPGGGGYLCGNTMVESDIMLVFPLQAAQAWAGLSKARYPVLMAYLERMVEREAYKQAERRVVEVEGSFKPVF</sequence>
<evidence type="ECO:0000313" key="9">
    <source>
        <dbReference type="Proteomes" id="UP001172673"/>
    </source>
</evidence>
<dbReference type="FunFam" id="3.40.30.10:FF:000156">
    <property type="entry name" value="Glutathione S-transferase 1"/>
    <property type="match status" value="1"/>
</dbReference>
<dbReference type="SUPFAM" id="SSF47616">
    <property type="entry name" value="GST C-terminal domain-like"/>
    <property type="match status" value="1"/>
</dbReference>
<dbReference type="EC" id="2.5.1.18" evidence="2"/>
<evidence type="ECO:0000256" key="5">
    <source>
        <dbReference type="RuleBase" id="RU003494"/>
    </source>
</evidence>
<dbReference type="Proteomes" id="UP001172673">
    <property type="component" value="Unassembled WGS sequence"/>
</dbReference>
<evidence type="ECO:0000256" key="4">
    <source>
        <dbReference type="ARBA" id="ARBA00047960"/>
    </source>
</evidence>
<protein>
    <recommendedName>
        <fullName evidence="2">glutathione transferase</fullName>
        <ecNumber evidence="2">2.5.1.18</ecNumber>
    </recommendedName>
</protein>
<dbReference type="InterPro" id="IPR010987">
    <property type="entry name" value="Glutathione-S-Trfase_C-like"/>
</dbReference>
<dbReference type="GO" id="GO:0005737">
    <property type="term" value="C:cytoplasm"/>
    <property type="evidence" value="ECO:0007669"/>
    <property type="project" value="UniProtKB-ARBA"/>
</dbReference>
<keyword evidence="3 8" id="KW-0808">Transferase</keyword>
<dbReference type="InterPro" id="IPR040079">
    <property type="entry name" value="Glutathione_S-Trfase"/>
</dbReference>
<organism evidence="8 9">
    <name type="scientific">Cladophialophora chaetospira</name>
    <dbReference type="NCBI Taxonomy" id="386627"/>
    <lineage>
        <taxon>Eukaryota</taxon>
        <taxon>Fungi</taxon>
        <taxon>Dikarya</taxon>
        <taxon>Ascomycota</taxon>
        <taxon>Pezizomycotina</taxon>
        <taxon>Eurotiomycetes</taxon>
        <taxon>Chaetothyriomycetidae</taxon>
        <taxon>Chaetothyriales</taxon>
        <taxon>Herpotrichiellaceae</taxon>
        <taxon>Cladophialophora</taxon>
    </lineage>
</organism>
<feature type="domain" description="GST C-terminal" evidence="7">
    <location>
        <begin position="112"/>
        <end position="253"/>
    </location>
</feature>
<dbReference type="Pfam" id="PF00043">
    <property type="entry name" value="GST_C"/>
    <property type="match status" value="1"/>
</dbReference>
<dbReference type="AlphaFoldDB" id="A0AA38XDH4"/>
<comment type="similarity">
    <text evidence="1 5">Belongs to the GST superfamily.</text>
</comment>
<dbReference type="SUPFAM" id="SSF52833">
    <property type="entry name" value="Thioredoxin-like"/>
    <property type="match status" value="1"/>
</dbReference>
<keyword evidence="9" id="KW-1185">Reference proteome</keyword>
<comment type="catalytic activity">
    <reaction evidence="4">
        <text>RX + glutathione = an S-substituted glutathione + a halide anion + H(+)</text>
        <dbReference type="Rhea" id="RHEA:16437"/>
        <dbReference type="ChEBI" id="CHEBI:15378"/>
        <dbReference type="ChEBI" id="CHEBI:16042"/>
        <dbReference type="ChEBI" id="CHEBI:17792"/>
        <dbReference type="ChEBI" id="CHEBI:57925"/>
        <dbReference type="ChEBI" id="CHEBI:90779"/>
        <dbReference type="EC" id="2.5.1.18"/>
    </reaction>
</comment>
<reference evidence="8" key="1">
    <citation type="submission" date="2022-10" db="EMBL/GenBank/DDBJ databases">
        <title>Culturing micro-colonial fungi from biological soil crusts in the Mojave desert and describing Neophaeococcomyces mojavensis, and introducing the new genera and species Taxawa tesnikishii.</title>
        <authorList>
            <person name="Kurbessoian T."/>
            <person name="Stajich J.E."/>
        </authorList>
    </citation>
    <scope>NUCLEOTIDE SEQUENCE</scope>
    <source>
        <strain evidence="8">TK_41</strain>
    </source>
</reference>
<dbReference type="EMBL" id="JAPDRK010000006">
    <property type="protein sequence ID" value="KAJ9611350.1"/>
    <property type="molecule type" value="Genomic_DNA"/>
</dbReference>
<dbReference type="GO" id="GO:0004602">
    <property type="term" value="F:glutathione peroxidase activity"/>
    <property type="evidence" value="ECO:0007669"/>
    <property type="project" value="UniProtKB-ARBA"/>
</dbReference>
<dbReference type="SFLD" id="SFLDG00358">
    <property type="entry name" value="Main_(cytGST)"/>
    <property type="match status" value="1"/>
</dbReference>
<comment type="caution">
    <text evidence="8">The sequence shown here is derived from an EMBL/GenBank/DDBJ whole genome shotgun (WGS) entry which is preliminary data.</text>
</comment>
<dbReference type="InterPro" id="IPR004045">
    <property type="entry name" value="Glutathione_S-Trfase_N"/>
</dbReference>
<dbReference type="GO" id="GO:0004364">
    <property type="term" value="F:glutathione transferase activity"/>
    <property type="evidence" value="ECO:0007669"/>
    <property type="project" value="UniProtKB-EC"/>
</dbReference>
<dbReference type="PANTHER" id="PTHR44051">
    <property type="entry name" value="GLUTATHIONE S-TRANSFERASE-RELATED"/>
    <property type="match status" value="1"/>
</dbReference>
<dbReference type="CDD" id="cd03046">
    <property type="entry name" value="GST_N_GTT1_like"/>
    <property type="match status" value="1"/>
</dbReference>
<name>A0AA38XDH4_9EURO</name>
<evidence type="ECO:0000313" key="8">
    <source>
        <dbReference type="EMBL" id="KAJ9611350.1"/>
    </source>
</evidence>
<proteinExistence type="inferred from homology"/>
<dbReference type="Gene3D" id="1.20.1050.10">
    <property type="match status" value="1"/>
</dbReference>
<dbReference type="PROSITE" id="PS50405">
    <property type="entry name" value="GST_CTER"/>
    <property type="match status" value="1"/>
</dbReference>